<dbReference type="InterPro" id="IPR002048">
    <property type="entry name" value="EF_hand_dom"/>
</dbReference>
<dbReference type="PANTHER" id="PTHR24269:SF16">
    <property type="entry name" value="PROTEIN SLG1"/>
    <property type="match status" value="1"/>
</dbReference>
<evidence type="ECO:0000256" key="6">
    <source>
        <dbReference type="ARBA" id="ARBA00023136"/>
    </source>
</evidence>
<sequence length="1308" mass="142866">MLGLSRCMAGITLLSFKAGSMMLPSDGESPGGTPRTDGSRIVAITLSPESQLPSMKRSTSKARAELEKFFVEFDKNNDGTIDLDELANVMEKLTTERSKSRTLKWIIIAMSIFFAMLVGALSGMSWGVVAALKDTKVGNSGVMYLKDSDSVIVQTANSDMLVANGILVNRHAFDQGQATVNGAIGASAGSSAVASSVLRTASYLGDPHRFTSEVSVRALMELRYLYIQGPDSVEVALAVQGVARVPMANSTYGTVVQIVTVAGTITLDGEVIAFSEAMANIFSEAGFVVSASRRSLLGFYDILGFFNFIADMTVFDLPVKEPKPQLPAGNFLMSIKVYEPCVLLLNTSRDRCVYFLPEQYRPGAVPPPMPSDPPMPPPSPMLPNLPPNPSPPPMSPLSSPPSGNETAAPPPPSGATRRTSRRLQQEFLHLTPHRSLLTDEADGYYDLAGTEVINGARYMVHYETSIMWNGLVRTMYEFAAFPDFRKIDVMDNTTKTVNVWQEQVDANGTVIANYYCNQNPLPPTAFDSLSRSNKSLANFTFIGYEDVNDAAARHFRLDINQGNSTLSVDYWDSRRDYTPLGFEFVHSDIGHVMIYVTKFQHLTDADIEQEQFIWPASVANATCTNDTSVPRVTSAFTVPLYGSRTEARRRRRLLTSGYTADAWFDDAEGVAGVHNRQVAAASTAVAPRHVGLGAELEVSNGTSSRRAAVEVAISEMCGGTTYEAITWLAQLEKEIKCGVAAAKYGPSHQYLYMALGCDDVPIPYFPFLKLGGFIAIETCPTNIVAKGCLKLTLSLSPLNLGWLGKALEQGLNIASISICAGYNFNEKIGFVFGSLEVHLILFKLEVYGQVEFSKCCTKFASAGVEAWFGIDLFFWSWYAQIGDFKIPGLPHYFTGSESEDQQETDALKYFPGHMGCLHDWVNSQRALTDMMSFDNPSMTLERCSMMAAMKGYSYYAVEDGDECYGGNDLKYALRFGLYDESKCQRRCGGNGYQVCGGVSAMTMYYNFDTGNYVGCFKDWYDRTLPVNLASWDGSMTNQKCKGLAMAKGYPLYATQTGNDCWGATDIYTALMRYGPGDGCTDACKGNGAETCGGSWRNSVWLNLDSSGRIGCFGDGPDRAMEVSLGEDWGAMTPQLCEQWAKHSGMKYYAVEAGGQCFGSTKNLASILKYGKYGKPNGYGSYSWSCDNLCTGDKSQYCGGGWALQTYVVNHNDGFLGCFIDNPNRALPYLLESSGSMTVERCKLLAASKGFRYYGLQCHKECFAGNDLVAATAYGQAAGTDCRDRCDGNKNQICGGGWRNSLYIVLENA</sequence>
<keyword evidence="3" id="KW-0732">Signal</keyword>
<feature type="domain" description="WSC" evidence="11">
    <location>
        <begin position="910"/>
        <end position="1007"/>
    </location>
</feature>
<evidence type="ECO:0000256" key="3">
    <source>
        <dbReference type="ARBA" id="ARBA00022729"/>
    </source>
</evidence>
<feature type="transmembrane region" description="Helical" evidence="9">
    <location>
        <begin position="105"/>
        <end position="129"/>
    </location>
</feature>
<reference evidence="12 13" key="1">
    <citation type="journal article" date="2021" name="Sci. Rep.">
        <title>Genome sequencing of the multicellular alga Astrephomene provides insights into convergent evolution of germ-soma differentiation.</title>
        <authorList>
            <person name="Yamashita S."/>
            <person name="Yamamoto K."/>
            <person name="Matsuzaki R."/>
            <person name="Suzuki S."/>
            <person name="Yamaguchi H."/>
            <person name="Hirooka S."/>
            <person name="Minakuchi Y."/>
            <person name="Miyagishima S."/>
            <person name="Kawachi M."/>
            <person name="Toyoda A."/>
            <person name="Nozaki H."/>
        </authorList>
    </citation>
    <scope>NUCLEOTIDE SEQUENCE [LARGE SCALE GENOMIC DNA]</scope>
    <source>
        <strain evidence="12 13">NIES-4017</strain>
    </source>
</reference>
<evidence type="ECO:0000259" key="11">
    <source>
        <dbReference type="PROSITE" id="PS51212"/>
    </source>
</evidence>
<name>A0AAD3DTH2_9CHLO</name>
<dbReference type="SUPFAM" id="SSF47473">
    <property type="entry name" value="EF-hand"/>
    <property type="match status" value="1"/>
</dbReference>
<dbReference type="Pfam" id="PF00036">
    <property type="entry name" value="EF-hand_1"/>
    <property type="match status" value="1"/>
</dbReference>
<comment type="subcellular location">
    <subcellularLocation>
        <location evidence="1">Membrane</location>
        <topology evidence="1">Single-pass membrane protein</topology>
    </subcellularLocation>
</comment>
<dbReference type="GO" id="GO:0005886">
    <property type="term" value="C:plasma membrane"/>
    <property type="evidence" value="ECO:0007669"/>
    <property type="project" value="TreeGrafter"/>
</dbReference>
<dbReference type="InterPro" id="IPR002889">
    <property type="entry name" value="WSC_carb-bd"/>
</dbReference>
<evidence type="ECO:0000256" key="2">
    <source>
        <dbReference type="ARBA" id="ARBA00022692"/>
    </source>
</evidence>
<evidence type="ECO:0000313" key="13">
    <source>
        <dbReference type="Proteomes" id="UP001054857"/>
    </source>
</evidence>
<keyword evidence="2 9" id="KW-0812">Transmembrane</keyword>
<accession>A0AAD3DTH2</accession>
<feature type="compositionally biased region" description="Pro residues" evidence="8">
    <location>
        <begin position="364"/>
        <end position="399"/>
    </location>
</feature>
<evidence type="ECO:0000256" key="1">
    <source>
        <dbReference type="ARBA" id="ARBA00004167"/>
    </source>
</evidence>
<evidence type="ECO:0008006" key="14">
    <source>
        <dbReference type="Google" id="ProtNLM"/>
    </source>
</evidence>
<evidence type="ECO:0000313" key="12">
    <source>
        <dbReference type="EMBL" id="GFR47770.1"/>
    </source>
</evidence>
<evidence type="ECO:0000259" key="10">
    <source>
        <dbReference type="PROSITE" id="PS50222"/>
    </source>
</evidence>
<dbReference type="PROSITE" id="PS51212">
    <property type="entry name" value="WSC"/>
    <property type="match status" value="4"/>
</dbReference>
<evidence type="ECO:0000256" key="8">
    <source>
        <dbReference type="SAM" id="MobiDB-lite"/>
    </source>
</evidence>
<feature type="region of interest" description="Disordered" evidence="8">
    <location>
        <begin position="364"/>
        <end position="419"/>
    </location>
</feature>
<dbReference type="Gene3D" id="1.10.238.10">
    <property type="entry name" value="EF-hand"/>
    <property type="match status" value="1"/>
</dbReference>
<dbReference type="EMBL" id="BMAR01000019">
    <property type="protein sequence ID" value="GFR47770.1"/>
    <property type="molecule type" value="Genomic_DNA"/>
</dbReference>
<dbReference type="SMART" id="SM00054">
    <property type="entry name" value="EFh"/>
    <property type="match status" value="1"/>
</dbReference>
<evidence type="ECO:0000256" key="7">
    <source>
        <dbReference type="ARBA" id="ARBA00023180"/>
    </source>
</evidence>
<dbReference type="CDD" id="cd00051">
    <property type="entry name" value="EFh"/>
    <property type="match status" value="1"/>
</dbReference>
<dbReference type="InterPro" id="IPR051836">
    <property type="entry name" value="Kremen_rcpt"/>
</dbReference>
<dbReference type="Pfam" id="PF01822">
    <property type="entry name" value="WSC"/>
    <property type="match status" value="4"/>
</dbReference>
<feature type="domain" description="WSC" evidence="11">
    <location>
        <begin position="1211"/>
        <end position="1305"/>
    </location>
</feature>
<feature type="domain" description="EF-hand" evidence="10">
    <location>
        <begin position="61"/>
        <end position="96"/>
    </location>
</feature>
<proteinExistence type="predicted"/>
<dbReference type="PANTHER" id="PTHR24269">
    <property type="entry name" value="KREMEN PROTEIN"/>
    <property type="match status" value="1"/>
</dbReference>
<feature type="domain" description="WSC" evidence="11">
    <location>
        <begin position="1105"/>
        <end position="1209"/>
    </location>
</feature>
<keyword evidence="13" id="KW-1185">Reference proteome</keyword>
<dbReference type="SMART" id="SM00321">
    <property type="entry name" value="WSC"/>
    <property type="match status" value="3"/>
</dbReference>
<evidence type="ECO:0000256" key="5">
    <source>
        <dbReference type="ARBA" id="ARBA00022989"/>
    </source>
</evidence>
<feature type="domain" description="WSC" evidence="11">
    <location>
        <begin position="1009"/>
        <end position="1103"/>
    </location>
</feature>
<keyword evidence="7" id="KW-0325">Glycoprotein</keyword>
<gene>
    <name evidence="12" type="ORF">Agub_g9537</name>
</gene>
<keyword evidence="6 9" id="KW-0472">Membrane</keyword>
<organism evidence="12 13">
    <name type="scientific">Astrephomene gubernaculifera</name>
    <dbReference type="NCBI Taxonomy" id="47775"/>
    <lineage>
        <taxon>Eukaryota</taxon>
        <taxon>Viridiplantae</taxon>
        <taxon>Chlorophyta</taxon>
        <taxon>core chlorophytes</taxon>
        <taxon>Chlorophyceae</taxon>
        <taxon>CS clade</taxon>
        <taxon>Chlamydomonadales</taxon>
        <taxon>Astrephomenaceae</taxon>
        <taxon>Astrephomene</taxon>
    </lineage>
</organism>
<dbReference type="InterPro" id="IPR018247">
    <property type="entry name" value="EF_Hand_1_Ca_BS"/>
</dbReference>
<comment type="caution">
    <text evidence="12">The sequence shown here is derived from an EMBL/GenBank/DDBJ whole genome shotgun (WGS) entry which is preliminary data.</text>
</comment>
<protein>
    <recommendedName>
        <fullName evidence="14">Calmodulin</fullName>
    </recommendedName>
</protein>
<evidence type="ECO:0000256" key="4">
    <source>
        <dbReference type="ARBA" id="ARBA00022837"/>
    </source>
</evidence>
<keyword evidence="4" id="KW-0106">Calcium</keyword>
<dbReference type="PROSITE" id="PS50222">
    <property type="entry name" value="EF_HAND_2"/>
    <property type="match status" value="1"/>
</dbReference>
<keyword evidence="5 9" id="KW-1133">Transmembrane helix</keyword>
<dbReference type="GO" id="GO:0005509">
    <property type="term" value="F:calcium ion binding"/>
    <property type="evidence" value="ECO:0007669"/>
    <property type="project" value="InterPro"/>
</dbReference>
<dbReference type="Proteomes" id="UP001054857">
    <property type="component" value="Unassembled WGS sequence"/>
</dbReference>
<evidence type="ECO:0000256" key="9">
    <source>
        <dbReference type="SAM" id="Phobius"/>
    </source>
</evidence>
<dbReference type="InterPro" id="IPR011992">
    <property type="entry name" value="EF-hand-dom_pair"/>
</dbReference>
<dbReference type="PROSITE" id="PS00018">
    <property type="entry name" value="EF_HAND_1"/>
    <property type="match status" value="1"/>
</dbReference>